<feature type="binding site" evidence="5">
    <location>
        <position position="125"/>
    </location>
    <ligand>
        <name>Mo-molybdopterin</name>
        <dbReference type="ChEBI" id="CHEBI:71302"/>
    </ligand>
    <ligandPart>
        <name>Mo</name>
        <dbReference type="ChEBI" id="CHEBI:28685"/>
    </ligandPart>
</feature>
<evidence type="ECO:0000259" key="6">
    <source>
        <dbReference type="Pfam" id="PF00174"/>
    </source>
</evidence>
<dbReference type="EC" id="1.8.5.-" evidence="5"/>
<dbReference type="Pfam" id="PF00174">
    <property type="entry name" value="Oxidored_molyb"/>
    <property type="match status" value="1"/>
</dbReference>
<evidence type="ECO:0000256" key="2">
    <source>
        <dbReference type="ARBA" id="ARBA00022723"/>
    </source>
</evidence>
<comment type="cofactor">
    <cofactor evidence="5">
        <name>Mo-molybdopterin</name>
        <dbReference type="ChEBI" id="CHEBI:71302"/>
    </cofactor>
    <text evidence="5">Binds 1 Mo-molybdopterin (Mo-MPT) cofactor per subunit.</text>
</comment>
<keyword evidence="3 5" id="KW-0732">Signal</keyword>
<evidence type="ECO:0000256" key="5">
    <source>
        <dbReference type="HAMAP-Rule" id="MF_01206"/>
    </source>
</evidence>
<dbReference type="PANTHER" id="PTHR43032">
    <property type="entry name" value="PROTEIN-METHIONINE-SULFOXIDE REDUCTASE"/>
    <property type="match status" value="1"/>
</dbReference>
<dbReference type="AlphaFoldDB" id="A0A1F6GRS1"/>
<gene>
    <name evidence="5" type="primary">msrP</name>
    <name evidence="7" type="ORF">A2557_03730</name>
</gene>
<keyword evidence="2 5" id="KW-0479">Metal-binding</keyword>
<dbReference type="Proteomes" id="UP000177583">
    <property type="component" value="Unassembled WGS sequence"/>
</dbReference>
<dbReference type="Gene3D" id="3.90.420.10">
    <property type="entry name" value="Oxidoreductase, molybdopterin-binding domain"/>
    <property type="match status" value="1"/>
</dbReference>
<dbReference type="SUPFAM" id="SSF56524">
    <property type="entry name" value="Oxidoreductase molybdopterin-binding domain"/>
    <property type="match status" value="1"/>
</dbReference>
<dbReference type="GO" id="GO:0046872">
    <property type="term" value="F:metal ion binding"/>
    <property type="evidence" value="ECO:0007669"/>
    <property type="project" value="UniProtKB-KW"/>
</dbReference>
<evidence type="ECO:0000256" key="3">
    <source>
        <dbReference type="ARBA" id="ARBA00022729"/>
    </source>
</evidence>
<feature type="domain" description="Oxidoreductase molybdopterin-binding" evidence="6">
    <location>
        <begin position="90"/>
        <end position="242"/>
    </location>
</feature>
<feature type="binding site" evidence="5">
    <location>
        <begin position="70"/>
        <end position="71"/>
    </location>
    <ligand>
        <name>Mo-molybdopterin</name>
        <dbReference type="ChEBI" id="CHEBI:71302"/>
    </ligand>
</feature>
<dbReference type="PROSITE" id="PS51318">
    <property type="entry name" value="TAT"/>
    <property type="match status" value="1"/>
</dbReference>
<dbReference type="InterPro" id="IPR022867">
    <property type="entry name" value="MsrP"/>
</dbReference>
<organism evidence="7 8">
    <name type="scientific">Candidatus Lambdaproteobacteria bacterium RIFOXYD2_FULL_56_26</name>
    <dbReference type="NCBI Taxonomy" id="1817773"/>
    <lineage>
        <taxon>Bacteria</taxon>
        <taxon>Pseudomonadati</taxon>
        <taxon>Pseudomonadota</taxon>
        <taxon>Candidatus Lambdaproteobacteria</taxon>
    </lineage>
</organism>
<comment type="caution">
    <text evidence="5">Lacks conserved residue(s) required for the propagation of feature annotation.</text>
</comment>
<sequence>MKLLSKPSWQLPESAVTEEQVFVSRRALVKGLGLALAWPGLSPMQAWAAKFGSELTPSKEELVTSYNNFYEFSTDKGEVRPLAQGVQLGPWELEIGGLVEKPLRLDTQKLAQLFGEEERIYRFRCVEAWAAVVPWRGVGLKKLVEMARPLSGAKYVRFVAHMDPKVMPGLASGHFPWPYSEGLRIDEATHELAFLATGIYGKPLPTQNGAPVRLVVPWKYGFKSIKSIRSIEFTATQPRTLWNDVGPAEYGFYANVNPEVDHPRWSQATEKLLGSWVQRQPTRLFNGYGEQVASLYQGLDLKRNY</sequence>
<evidence type="ECO:0000256" key="1">
    <source>
        <dbReference type="ARBA" id="ARBA00022505"/>
    </source>
</evidence>
<keyword evidence="4 5" id="KW-0560">Oxidoreductase</keyword>
<dbReference type="HAMAP" id="MF_01206">
    <property type="entry name" value="MsrP"/>
    <property type="match status" value="1"/>
</dbReference>
<dbReference type="GO" id="GO:0016672">
    <property type="term" value="F:oxidoreductase activity, acting on a sulfur group of donors, quinone or similar compound as acceptor"/>
    <property type="evidence" value="ECO:0007669"/>
    <property type="project" value="UniProtKB-UniRule"/>
</dbReference>
<dbReference type="GO" id="GO:0030091">
    <property type="term" value="P:protein repair"/>
    <property type="evidence" value="ECO:0007669"/>
    <property type="project" value="UniProtKB-UniRule"/>
</dbReference>
<comment type="function">
    <text evidence="5">Part of the MsrPQ system that repairs oxidized periplasmic proteins containing methionine sulfoxide residues (Met-O), using respiratory chain electrons. Thus protects these proteins from oxidative-stress damage caused by reactive species of oxygen and chlorine generated by the host defense mechanisms. MsrPQ is essential for the maintenance of envelope integrity under bleach stress, rescuing a wide series of structurally unrelated periplasmic proteins from methionine oxidation. The catalytic subunit MsrP is non-stereospecific, being able to reduce both (R-) and (S-) diastereoisomers of methionine sulfoxide.</text>
</comment>
<reference evidence="7 8" key="1">
    <citation type="journal article" date="2016" name="Nat. Commun.">
        <title>Thousands of microbial genomes shed light on interconnected biogeochemical processes in an aquifer system.</title>
        <authorList>
            <person name="Anantharaman K."/>
            <person name="Brown C.T."/>
            <person name="Hug L.A."/>
            <person name="Sharon I."/>
            <person name="Castelle C.J."/>
            <person name="Probst A.J."/>
            <person name="Thomas B.C."/>
            <person name="Singh A."/>
            <person name="Wilkins M.J."/>
            <person name="Karaoz U."/>
            <person name="Brodie E.L."/>
            <person name="Williams K.H."/>
            <person name="Hubbard S.S."/>
            <person name="Banfield J.F."/>
        </authorList>
    </citation>
    <scope>NUCLEOTIDE SEQUENCE [LARGE SCALE GENOMIC DNA]</scope>
</reference>
<evidence type="ECO:0000313" key="8">
    <source>
        <dbReference type="Proteomes" id="UP000177583"/>
    </source>
</evidence>
<comment type="subunit">
    <text evidence="5">Heterodimer of a catalytic subunit (MsrP) and a heme-binding subunit (MsrQ).</text>
</comment>
<dbReference type="GO" id="GO:0043546">
    <property type="term" value="F:molybdopterin cofactor binding"/>
    <property type="evidence" value="ECO:0007669"/>
    <property type="project" value="UniProtKB-UniRule"/>
</dbReference>
<comment type="catalytic activity">
    <reaction evidence="5">
        <text>L-methionyl-[protein] + a quinone + H2O = L-methionyl-(R)-S-oxide-[protein] + a quinol</text>
        <dbReference type="Rhea" id="RHEA:51296"/>
        <dbReference type="Rhea" id="RHEA-COMP:12313"/>
        <dbReference type="Rhea" id="RHEA-COMP:12314"/>
        <dbReference type="ChEBI" id="CHEBI:15377"/>
        <dbReference type="ChEBI" id="CHEBI:16044"/>
        <dbReference type="ChEBI" id="CHEBI:24646"/>
        <dbReference type="ChEBI" id="CHEBI:45764"/>
        <dbReference type="ChEBI" id="CHEBI:132124"/>
    </reaction>
</comment>
<feature type="binding site" evidence="5">
    <location>
        <position position="67"/>
    </location>
    <ligand>
        <name>Mo-molybdopterin</name>
        <dbReference type="ChEBI" id="CHEBI:71302"/>
    </ligand>
</feature>
<feature type="binding site" evidence="5">
    <location>
        <position position="208"/>
    </location>
    <ligand>
        <name>Mo-molybdopterin</name>
        <dbReference type="ChEBI" id="CHEBI:71302"/>
    </ligand>
</feature>
<comment type="similarity">
    <text evidence="5">Belongs to the MsrP family.</text>
</comment>
<dbReference type="PANTHER" id="PTHR43032:SF3">
    <property type="entry name" value="PROTEIN-METHIONINE-SULFOXIDE REDUCTASE CATALYTIC SUBUNIT MSRP"/>
    <property type="match status" value="1"/>
</dbReference>
<feature type="binding site" evidence="5">
    <location>
        <begin position="224"/>
        <end position="226"/>
    </location>
    <ligand>
        <name>Mo-molybdopterin</name>
        <dbReference type="ChEBI" id="CHEBI:71302"/>
    </ligand>
</feature>
<accession>A0A1F6GRS1</accession>
<proteinExistence type="inferred from homology"/>
<protein>
    <recommendedName>
        <fullName evidence="5">Protein-methionine-sulfoxide reductase catalytic subunit MsrP</fullName>
        <ecNumber evidence="5">1.8.5.-</ecNumber>
    </recommendedName>
</protein>
<dbReference type="EMBL" id="MFNF01000042">
    <property type="protein sequence ID" value="OGH00794.1"/>
    <property type="molecule type" value="Genomic_DNA"/>
</dbReference>
<dbReference type="InterPro" id="IPR006311">
    <property type="entry name" value="TAT_signal"/>
</dbReference>
<evidence type="ECO:0000313" key="7">
    <source>
        <dbReference type="EMBL" id="OGH00794.1"/>
    </source>
</evidence>
<keyword evidence="1 5" id="KW-0500">Molybdenum</keyword>
<comment type="PTM">
    <text evidence="5">Predicted to be exported by the Tat system. The position of the signal peptide cleavage has not been experimentally proven.</text>
</comment>
<comment type="catalytic activity">
    <reaction evidence="5">
        <text>L-methionyl-[protein] + a quinone + H2O = L-methionyl-(S)-S-oxide-[protein] + a quinol</text>
        <dbReference type="Rhea" id="RHEA:51292"/>
        <dbReference type="Rhea" id="RHEA-COMP:12313"/>
        <dbReference type="Rhea" id="RHEA-COMP:12315"/>
        <dbReference type="ChEBI" id="CHEBI:15377"/>
        <dbReference type="ChEBI" id="CHEBI:16044"/>
        <dbReference type="ChEBI" id="CHEBI:24646"/>
        <dbReference type="ChEBI" id="CHEBI:44120"/>
        <dbReference type="ChEBI" id="CHEBI:132124"/>
    </reaction>
</comment>
<dbReference type="NCBIfam" id="NF003767">
    <property type="entry name" value="PRK05363.1"/>
    <property type="match status" value="1"/>
</dbReference>
<dbReference type="InterPro" id="IPR000572">
    <property type="entry name" value="OxRdtase_Mopterin-bd_dom"/>
</dbReference>
<name>A0A1F6GRS1_9PROT</name>
<dbReference type="InterPro" id="IPR036374">
    <property type="entry name" value="OxRdtase_Mopterin-bd_sf"/>
</dbReference>
<feature type="binding site" evidence="5">
    <location>
        <position position="213"/>
    </location>
    <ligand>
        <name>Mo-molybdopterin</name>
        <dbReference type="ChEBI" id="CHEBI:71302"/>
    </ligand>
</feature>
<evidence type="ECO:0000256" key="4">
    <source>
        <dbReference type="ARBA" id="ARBA00023002"/>
    </source>
</evidence>
<comment type="caution">
    <text evidence="7">The sequence shown here is derived from an EMBL/GenBank/DDBJ whole genome shotgun (WGS) entry which is preliminary data.</text>
</comment>